<evidence type="ECO:0000259" key="2">
    <source>
        <dbReference type="Pfam" id="PF20091"/>
    </source>
</evidence>
<reference evidence="3 4" key="1">
    <citation type="submission" date="2019-12" db="EMBL/GenBank/DDBJ databases">
        <title>Novel species isolated from a subtropical stream in China.</title>
        <authorList>
            <person name="Lu H."/>
        </authorList>
    </citation>
    <scope>NUCLEOTIDE SEQUENCE [LARGE SCALE GENOMIC DNA]</scope>
    <source>
        <strain evidence="3 4">FT55W</strain>
    </source>
</reference>
<gene>
    <name evidence="3" type="ORF">GTP45_12055</name>
</gene>
<protein>
    <recommendedName>
        <fullName evidence="2">Alpha/beta hydrolase domain-containing protein</fullName>
    </recommendedName>
</protein>
<accession>A0A7X4GR40</accession>
<dbReference type="Pfam" id="PF20091">
    <property type="entry name" value="Abhydrolase_10"/>
    <property type="match status" value="1"/>
</dbReference>
<name>A0A7X4GR40_9BURK</name>
<dbReference type="InterPro" id="IPR045394">
    <property type="entry name" value="Abhydrolase_dom"/>
</dbReference>
<evidence type="ECO:0000313" key="3">
    <source>
        <dbReference type="EMBL" id="MYM67561.1"/>
    </source>
</evidence>
<keyword evidence="1" id="KW-0732">Signal</keyword>
<dbReference type="AlphaFoldDB" id="A0A7X4GR40"/>
<organism evidence="3 4">
    <name type="scientific">Duganella rivi</name>
    <dbReference type="NCBI Taxonomy" id="2666083"/>
    <lineage>
        <taxon>Bacteria</taxon>
        <taxon>Pseudomonadati</taxon>
        <taxon>Pseudomonadota</taxon>
        <taxon>Betaproteobacteria</taxon>
        <taxon>Burkholderiales</taxon>
        <taxon>Oxalobacteraceae</taxon>
        <taxon>Telluria group</taxon>
        <taxon>Duganella</taxon>
    </lineage>
</organism>
<dbReference type="RefSeq" id="WP_161014086.1">
    <property type="nucleotide sequence ID" value="NZ_WWCK01000003.1"/>
</dbReference>
<keyword evidence="4" id="KW-1185">Reference proteome</keyword>
<evidence type="ECO:0000313" key="4">
    <source>
        <dbReference type="Proteomes" id="UP000450012"/>
    </source>
</evidence>
<evidence type="ECO:0000256" key="1">
    <source>
        <dbReference type="SAM" id="SignalP"/>
    </source>
</evidence>
<feature type="chain" id="PRO_5031307474" description="Alpha/beta hydrolase domain-containing protein" evidence="1">
    <location>
        <begin position="20"/>
        <end position="679"/>
    </location>
</feature>
<feature type="signal peptide" evidence="1">
    <location>
        <begin position="1"/>
        <end position="19"/>
    </location>
</feature>
<sequence length="679" mass="73662">MKRKLALLAMAAAVTTAHAAVERIQVVERVPFAPGVTFGEFGAYEKIRGVAYYALDPKAAANAAIVDLKKAPRDKQGRVLFSSEFVLLRPTGAQPTTLLYDVNNRGNIAILGQVNGRSPAHNDPTTAADAGDGFLMRHGFSLLFSAWTWDVAPTGVAGGRPLVFAPPVAKGVKGKVQNEFTVNAPTDIVTYAGMRGLTYEPATPNDPHAQLTERARQGDKRKPIPRSAWRFVEPELKGGPGRVQLDGGFKPDTIYEITYVAKDPYVTGAGLAGIRDLLSYFRDHPFEGAAAPRNVLMFGISQSGRVIGRMMTDGLNVDESGKLVFNGAYLQVPGAGGSAGFNSRFAQPTRHPSMMEEHDYPADAFPFTAAPSRDQVTGKTASTLDKARDKQGNLPKLIYANTSTEFWNRGASLIATTPDGERDVAPADNVRIYGFMGAQHYVGRSKTRAPFTACVSTSDHYLPMRALIVALDDWTTRGKQPPASAYPQLADGTLTTVADYRAIFPKGFGLTPPEQNLREPRLDFGRRYATQGIADIVPPRHGDDYETRVPTPDADGNDKGGVRLVELQAPLGTHTGWNLRAPETGFAWATSRFDGSFVPFARTEAERVAAGDPRPSLEARYANRDAYAAAVRAAAERQVAAGLLLQEDVERTMKENLGLYDRILARDPSDQSCNYLFAQ</sequence>
<feature type="domain" description="Alpha/beta hydrolase" evidence="2">
    <location>
        <begin position="283"/>
        <end position="653"/>
    </location>
</feature>
<dbReference type="EMBL" id="WWCK01000003">
    <property type="protein sequence ID" value="MYM67561.1"/>
    <property type="molecule type" value="Genomic_DNA"/>
</dbReference>
<comment type="caution">
    <text evidence="3">The sequence shown here is derived from an EMBL/GenBank/DDBJ whole genome shotgun (WGS) entry which is preliminary data.</text>
</comment>
<proteinExistence type="predicted"/>
<dbReference type="Proteomes" id="UP000450012">
    <property type="component" value="Unassembled WGS sequence"/>
</dbReference>